<feature type="transmembrane region" description="Helical" evidence="1">
    <location>
        <begin position="275"/>
        <end position="297"/>
    </location>
</feature>
<dbReference type="PANTHER" id="PTHR35270">
    <property type="entry name" value="FUSELESS, ISOFORM A"/>
    <property type="match status" value="1"/>
</dbReference>
<dbReference type="Proteomes" id="UP000694865">
    <property type="component" value="Unplaced"/>
</dbReference>
<dbReference type="GeneID" id="102806580"/>
<gene>
    <name evidence="3" type="primary">LOC102806580</name>
</gene>
<evidence type="ECO:0000313" key="3">
    <source>
        <dbReference type="RefSeq" id="XP_006825010.1"/>
    </source>
</evidence>
<feature type="transmembrane region" description="Helical" evidence="1">
    <location>
        <begin position="233"/>
        <end position="254"/>
    </location>
</feature>
<feature type="transmembrane region" description="Helical" evidence="1">
    <location>
        <begin position="303"/>
        <end position="326"/>
    </location>
</feature>
<evidence type="ECO:0000313" key="2">
    <source>
        <dbReference type="Proteomes" id="UP000694865"/>
    </source>
</evidence>
<name>A0ABM0MYB9_SACKO</name>
<keyword evidence="1" id="KW-1133">Transmembrane helix</keyword>
<keyword evidence="1" id="KW-0472">Membrane</keyword>
<dbReference type="PANTHER" id="PTHR35270:SF2">
    <property type="entry name" value="FUSELESS, ISOFORM A"/>
    <property type="match status" value="1"/>
</dbReference>
<proteinExistence type="predicted"/>
<feature type="transmembrane region" description="Helical" evidence="1">
    <location>
        <begin position="40"/>
        <end position="60"/>
    </location>
</feature>
<feature type="transmembrane region" description="Helical" evidence="1">
    <location>
        <begin position="143"/>
        <end position="170"/>
    </location>
</feature>
<keyword evidence="1" id="KW-0812">Transmembrane</keyword>
<reference evidence="3" key="1">
    <citation type="submission" date="2025-08" db="UniProtKB">
        <authorList>
            <consortium name="RefSeq"/>
        </authorList>
    </citation>
    <scope>IDENTIFICATION</scope>
    <source>
        <tissue evidence="3">Testes</tissue>
    </source>
</reference>
<dbReference type="RefSeq" id="XP_006825010.1">
    <property type="nucleotide sequence ID" value="XM_006824947.1"/>
</dbReference>
<protein>
    <submittedName>
        <fullName evidence="3">Uncharacterized protein LOC102806580</fullName>
    </submittedName>
</protein>
<evidence type="ECO:0000256" key="1">
    <source>
        <dbReference type="SAM" id="Phobius"/>
    </source>
</evidence>
<dbReference type="InterPro" id="IPR032751">
    <property type="entry name" value="Fuseless"/>
</dbReference>
<accession>A0ABM0MYB9</accession>
<feature type="transmembrane region" description="Helical" evidence="1">
    <location>
        <begin position="191"/>
        <end position="213"/>
    </location>
</feature>
<feature type="transmembrane region" description="Helical" evidence="1">
    <location>
        <begin position="112"/>
        <end position="137"/>
    </location>
</feature>
<organism evidence="2 3">
    <name type="scientific">Saccoglossus kowalevskii</name>
    <name type="common">Acorn worm</name>
    <dbReference type="NCBI Taxonomy" id="10224"/>
    <lineage>
        <taxon>Eukaryota</taxon>
        <taxon>Metazoa</taxon>
        <taxon>Hemichordata</taxon>
        <taxon>Enteropneusta</taxon>
        <taxon>Harrimaniidae</taxon>
        <taxon>Saccoglossus</taxon>
    </lineage>
</organism>
<feature type="transmembrane region" description="Helical" evidence="1">
    <location>
        <begin position="72"/>
        <end position="91"/>
    </location>
</feature>
<dbReference type="Pfam" id="PF15993">
    <property type="entry name" value="Fuseless"/>
    <property type="match status" value="1"/>
</dbReference>
<keyword evidence="2" id="KW-1185">Reference proteome</keyword>
<sequence>MKTVVQLEDTHYNTVSVDENNHEKSLQTRLLDTLTSFADAWLSIIPIGSILVAFWWGTWLTMGVVLPPNEKLSSWLSLSIGFGILLLVTPMQRLIATKVTERTMLWYIIPRVYLYVFSVATVNLWRGTWGVIISHVGDSFSGYIVVVAVSYITLCLFRLSYTLVTAPLVMDLDLEINYYCIKPRFGDVKDFFPWVLGLVVTFGLHAFVASSWLGVWTVLDFCLFPGDKLTSAYTSLCLAGGLCMVTLILGHPLTLLSHRIENFVARLVIEDVWNIIRHITVVLLWRGFWLLYDLYIFPDYPAIGFVLFHCTSAIFMTHMMCGFLLAAASLNCYRLDGDPHQRDIYQMPAYIKPLVSTTPFSRNKSEVGSDIISPIQYVIGTKCVYFLSDLKAGKIRFIAD</sequence>